<feature type="compositionally biased region" description="Basic residues" evidence="1">
    <location>
        <begin position="85"/>
        <end position="100"/>
    </location>
</feature>
<reference evidence="2" key="1">
    <citation type="submission" date="2020-02" db="EMBL/GenBank/DDBJ databases">
        <authorList>
            <person name="Meier V. D."/>
        </authorList>
    </citation>
    <scope>NUCLEOTIDE SEQUENCE</scope>
    <source>
        <strain evidence="2">AVDCRST_MAG40</strain>
    </source>
</reference>
<feature type="compositionally biased region" description="Basic residues" evidence="1">
    <location>
        <begin position="27"/>
        <end position="38"/>
    </location>
</feature>
<dbReference type="EMBL" id="CADCTX010000853">
    <property type="protein sequence ID" value="CAA9355013.1"/>
    <property type="molecule type" value="Genomic_DNA"/>
</dbReference>
<evidence type="ECO:0000256" key="1">
    <source>
        <dbReference type="SAM" id="MobiDB-lite"/>
    </source>
</evidence>
<protein>
    <submittedName>
        <fullName evidence="2">Uncharacterized protein</fullName>
    </submittedName>
</protein>
<gene>
    <name evidence="2" type="ORF">AVDCRST_MAG40-3106</name>
</gene>
<name>A0A6J4MBK5_9BACT</name>
<dbReference type="AlphaFoldDB" id="A0A6J4MBK5"/>
<evidence type="ECO:0000313" key="2">
    <source>
        <dbReference type="EMBL" id="CAA9355013.1"/>
    </source>
</evidence>
<sequence>MGRGEHGPGWDRHGQVRERDRGERGVRRAGHRRVRRVRRREDVLPAVTRRGIARAATHDDTGGRPGGGAGRRCRRALASSADPRRGRRGAARSPRTRGRG</sequence>
<feature type="compositionally biased region" description="Basic and acidic residues" evidence="1">
    <location>
        <begin position="1"/>
        <end position="26"/>
    </location>
</feature>
<proteinExistence type="predicted"/>
<feature type="region of interest" description="Disordered" evidence="1">
    <location>
        <begin position="1"/>
        <end position="100"/>
    </location>
</feature>
<organism evidence="2">
    <name type="scientific">uncultured Gemmatimonadaceae bacterium</name>
    <dbReference type="NCBI Taxonomy" id="246130"/>
    <lineage>
        <taxon>Bacteria</taxon>
        <taxon>Pseudomonadati</taxon>
        <taxon>Gemmatimonadota</taxon>
        <taxon>Gemmatimonadia</taxon>
        <taxon>Gemmatimonadales</taxon>
        <taxon>Gemmatimonadaceae</taxon>
        <taxon>environmental samples</taxon>
    </lineage>
</organism>
<accession>A0A6J4MBK5</accession>